<dbReference type="Pfam" id="PF08325">
    <property type="entry name" value="WLM"/>
    <property type="match status" value="1"/>
</dbReference>
<evidence type="ECO:0000259" key="5">
    <source>
        <dbReference type="PROSITE" id="PS51397"/>
    </source>
</evidence>
<dbReference type="OrthoDB" id="2503838at2759"/>
<dbReference type="PANTHER" id="PTHR46622">
    <property type="entry name" value="DNA-DEPENDENT METALLOPROTEASE WSS1"/>
    <property type="match status" value="1"/>
</dbReference>
<feature type="region of interest" description="Disordered" evidence="4">
    <location>
        <begin position="305"/>
        <end position="333"/>
    </location>
</feature>
<dbReference type="AlphaFoldDB" id="A0A5B0Q6H3"/>
<name>A0A5B0Q6H3_PUCGR</name>
<evidence type="ECO:0000256" key="2">
    <source>
        <dbReference type="ARBA" id="ARBA00022771"/>
    </source>
</evidence>
<dbReference type="Gene3D" id="3.30.2010.10">
    <property type="entry name" value="Metalloproteases ('zincins'), catalytic domain"/>
    <property type="match status" value="1"/>
</dbReference>
<sequence length="399" mass="44915">MQRINASQHEHPNPYINFIRVLGDQPADKLSRNKNFTNPESARIIMRAIAAQVVPLMKTHGMGLNSFNEYEWNSEFAGRNWNGGEIIELVLRRKDGSFLPMGYLLTVMAHELAHIHHMNHGPQFQKLNLQLRKEIQQLQQKGYYGPGFWSSGQRLRDSAVLHGDAALNASDLPEYTCGGSQRQGTRRRVYRPRTVKKRKADRFAGEGQKLEVDGPSSFRKRANAAAAKNARALAAEKRIQESQKKQSGSNSTVVEDSEEVEVIRLEDEWEDFEPQVSKSAAETESEKGNLRDEMKGILADFKNFQPAKSSSSSKSTSKVNTPKEDDEIQVFQSKKSVSDDEEIVVIQKASISKVEGKKKASSSSQTFWNCLVCFEQNHVDLSFCSSCLRPKGTPAPKWD</sequence>
<dbReference type="GO" id="GO:0008237">
    <property type="term" value="F:metallopeptidase activity"/>
    <property type="evidence" value="ECO:0007669"/>
    <property type="project" value="TreeGrafter"/>
</dbReference>
<keyword evidence="3" id="KW-0862">Zinc</keyword>
<gene>
    <name evidence="6" type="ORF">PGT21_026872</name>
</gene>
<feature type="region of interest" description="Disordered" evidence="4">
    <location>
        <begin position="177"/>
        <end position="225"/>
    </location>
</feature>
<evidence type="ECO:0000256" key="1">
    <source>
        <dbReference type="ARBA" id="ARBA00022723"/>
    </source>
</evidence>
<dbReference type="GO" id="GO:0005634">
    <property type="term" value="C:nucleus"/>
    <property type="evidence" value="ECO:0007669"/>
    <property type="project" value="TreeGrafter"/>
</dbReference>
<dbReference type="Proteomes" id="UP000324748">
    <property type="component" value="Unassembled WGS sequence"/>
</dbReference>
<dbReference type="InterPro" id="IPR013536">
    <property type="entry name" value="WLM_dom"/>
</dbReference>
<evidence type="ECO:0000256" key="3">
    <source>
        <dbReference type="ARBA" id="ARBA00022833"/>
    </source>
</evidence>
<accession>A0A5B0Q6H3</accession>
<dbReference type="GO" id="GO:0006281">
    <property type="term" value="P:DNA repair"/>
    <property type="evidence" value="ECO:0007669"/>
    <property type="project" value="TreeGrafter"/>
</dbReference>
<feature type="compositionally biased region" description="Low complexity" evidence="4">
    <location>
        <begin position="308"/>
        <end position="318"/>
    </location>
</feature>
<feature type="domain" description="WLM" evidence="5">
    <location>
        <begin position="7"/>
        <end position="240"/>
    </location>
</feature>
<organism evidence="6 7">
    <name type="scientific">Puccinia graminis f. sp. tritici</name>
    <dbReference type="NCBI Taxonomy" id="56615"/>
    <lineage>
        <taxon>Eukaryota</taxon>
        <taxon>Fungi</taxon>
        <taxon>Dikarya</taxon>
        <taxon>Basidiomycota</taxon>
        <taxon>Pucciniomycotina</taxon>
        <taxon>Pucciniomycetes</taxon>
        <taxon>Pucciniales</taxon>
        <taxon>Pucciniaceae</taxon>
        <taxon>Puccinia</taxon>
    </lineage>
</organism>
<dbReference type="InterPro" id="IPR053000">
    <property type="entry name" value="WSS1-like_metalloprotease"/>
</dbReference>
<comment type="caution">
    <text evidence="6">The sequence shown here is derived from an EMBL/GenBank/DDBJ whole genome shotgun (WGS) entry which is preliminary data.</text>
</comment>
<evidence type="ECO:0000313" key="7">
    <source>
        <dbReference type="Proteomes" id="UP000324748"/>
    </source>
</evidence>
<keyword evidence="7" id="KW-1185">Reference proteome</keyword>
<dbReference type="PROSITE" id="PS51397">
    <property type="entry name" value="WLM"/>
    <property type="match status" value="1"/>
</dbReference>
<keyword evidence="1" id="KW-0479">Metal-binding</keyword>
<dbReference type="GO" id="GO:0008270">
    <property type="term" value="F:zinc ion binding"/>
    <property type="evidence" value="ECO:0007669"/>
    <property type="project" value="UniProtKB-KW"/>
</dbReference>
<evidence type="ECO:0000313" key="6">
    <source>
        <dbReference type="EMBL" id="KAA1108836.1"/>
    </source>
</evidence>
<feature type="region of interest" description="Disordered" evidence="4">
    <location>
        <begin position="237"/>
        <end position="259"/>
    </location>
</feature>
<protein>
    <recommendedName>
        <fullName evidence="5">WLM domain-containing protein</fullName>
    </recommendedName>
</protein>
<evidence type="ECO:0000256" key="4">
    <source>
        <dbReference type="SAM" id="MobiDB-lite"/>
    </source>
</evidence>
<keyword evidence="2" id="KW-0863">Zinc-finger</keyword>
<dbReference type="InterPro" id="IPR001876">
    <property type="entry name" value="Znf_RanBP2"/>
</dbReference>
<dbReference type="PROSITE" id="PS01358">
    <property type="entry name" value="ZF_RANBP2_1"/>
    <property type="match status" value="1"/>
</dbReference>
<feature type="compositionally biased region" description="Basic and acidic residues" evidence="4">
    <location>
        <begin position="201"/>
        <end position="212"/>
    </location>
</feature>
<feature type="compositionally biased region" description="Basic residues" evidence="4">
    <location>
        <begin position="184"/>
        <end position="200"/>
    </location>
</feature>
<dbReference type="EMBL" id="VSWC01000028">
    <property type="protein sequence ID" value="KAA1108836.1"/>
    <property type="molecule type" value="Genomic_DNA"/>
</dbReference>
<proteinExistence type="predicted"/>
<reference evidence="6 7" key="1">
    <citation type="submission" date="2019-05" db="EMBL/GenBank/DDBJ databases">
        <title>Emergence of the Ug99 lineage of the wheat stem rust pathogen through somatic hybridization.</title>
        <authorList>
            <person name="Li F."/>
            <person name="Upadhyaya N.M."/>
            <person name="Sperschneider J."/>
            <person name="Matny O."/>
            <person name="Nguyen-Phuc H."/>
            <person name="Mago R."/>
            <person name="Raley C."/>
            <person name="Miller M.E."/>
            <person name="Silverstein K.A.T."/>
            <person name="Henningsen E."/>
            <person name="Hirsch C.D."/>
            <person name="Visser B."/>
            <person name="Pretorius Z.A."/>
            <person name="Steffenson B.J."/>
            <person name="Schwessinger B."/>
            <person name="Dodds P.N."/>
            <person name="Figueroa M."/>
        </authorList>
    </citation>
    <scope>NUCLEOTIDE SEQUENCE [LARGE SCALE GENOMIC DNA]</scope>
    <source>
        <strain evidence="6">21-0</strain>
    </source>
</reference>
<dbReference type="PANTHER" id="PTHR46622:SF1">
    <property type="entry name" value="DNA-DEPENDENT METALLOPROTEASE WSS1"/>
    <property type="match status" value="1"/>
</dbReference>